<dbReference type="AlphaFoldDB" id="A0A7I7QKG8"/>
<dbReference type="RefSeq" id="WP_163795759.1">
    <property type="nucleotide sequence ID" value="NZ_AP022588.1"/>
</dbReference>
<accession>A0A7I7QKG8</accession>
<organism evidence="1 2">
    <name type="scientific">Mycolicibacterium sediminis</name>
    <dbReference type="NCBI Taxonomy" id="1286180"/>
    <lineage>
        <taxon>Bacteria</taxon>
        <taxon>Bacillati</taxon>
        <taxon>Actinomycetota</taxon>
        <taxon>Actinomycetes</taxon>
        <taxon>Mycobacteriales</taxon>
        <taxon>Mycobacteriaceae</taxon>
        <taxon>Mycolicibacterium</taxon>
    </lineage>
</organism>
<protein>
    <recommendedName>
        <fullName evidence="3">Polyketide cyclase</fullName>
    </recommendedName>
</protein>
<keyword evidence="2" id="KW-1185">Reference proteome</keyword>
<name>A0A7I7QKG8_9MYCO</name>
<gene>
    <name evidence="1" type="ORF">MSEDJ_08700</name>
</gene>
<dbReference type="KEGG" id="msei:MSEDJ_08700"/>
<dbReference type="EMBL" id="AP022588">
    <property type="protein sequence ID" value="BBY26774.1"/>
    <property type="molecule type" value="Genomic_DNA"/>
</dbReference>
<reference evidence="1 2" key="1">
    <citation type="journal article" date="2019" name="Emerg. Microbes Infect.">
        <title>Comprehensive subspecies identification of 175 nontuberculous mycobacteria species based on 7547 genomic profiles.</title>
        <authorList>
            <person name="Matsumoto Y."/>
            <person name="Kinjo T."/>
            <person name="Motooka D."/>
            <person name="Nabeya D."/>
            <person name="Jung N."/>
            <person name="Uechi K."/>
            <person name="Horii T."/>
            <person name="Iida T."/>
            <person name="Fujita J."/>
            <person name="Nakamura S."/>
        </authorList>
    </citation>
    <scope>NUCLEOTIDE SEQUENCE [LARGE SCALE GENOMIC DNA]</scope>
    <source>
        <strain evidence="1 2">JCM 17899</strain>
    </source>
</reference>
<evidence type="ECO:0000313" key="1">
    <source>
        <dbReference type="EMBL" id="BBY26774.1"/>
    </source>
</evidence>
<evidence type="ECO:0008006" key="3">
    <source>
        <dbReference type="Google" id="ProtNLM"/>
    </source>
</evidence>
<evidence type="ECO:0000313" key="2">
    <source>
        <dbReference type="Proteomes" id="UP000467193"/>
    </source>
</evidence>
<proteinExistence type="predicted"/>
<sequence>MEVAGGRVRRIERVPGAGGHVDYHVDVHADGLSKRLVFSGNIFVGPVVLTGTDERGGRWDEVIDEPRRYGEFATADWISRFLDRRH</sequence>
<dbReference type="Proteomes" id="UP000467193">
    <property type="component" value="Chromosome"/>
</dbReference>